<dbReference type="GeneID" id="86891958"/>
<dbReference type="Proteomes" id="UP000576368">
    <property type="component" value="Unassembled WGS sequence"/>
</dbReference>
<accession>A0A7X5Y9Z9</accession>
<dbReference type="SUPFAM" id="SSF56112">
    <property type="entry name" value="Protein kinase-like (PK-like)"/>
    <property type="match status" value="1"/>
</dbReference>
<dbReference type="Pfam" id="PF01636">
    <property type="entry name" value="APH"/>
    <property type="match status" value="1"/>
</dbReference>
<dbReference type="AlphaFoldDB" id="A0A7X5Y9Z9"/>
<protein>
    <submittedName>
        <fullName evidence="3">Phosphotransferase</fullName>
    </submittedName>
</protein>
<feature type="domain" description="Aminoglycoside phosphotransferase" evidence="1">
    <location>
        <begin position="38"/>
        <end position="102"/>
    </location>
</feature>
<evidence type="ECO:0000313" key="2">
    <source>
        <dbReference type="EMBL" id="NJC16643.1"/>
    </source>
</evidence>
<proteinExistence type="predicted"/>
<dbReference type="Gene3D" id="3.90.1200.10">
    <property type="match status" value="1"/>
</dbReference>
<evidence type="ECO:0000313" key="4">
    <source>
        <dbReference type="Proteomes" id="UP000576368"/>
    </source>
</evidence>
<sequence>MNYFKYCFLRLAGIDTDENKLENDFDRLVGRILRTNMNYFMFRDFQPRNIIIQDGEVYFINYQKGCRGPLQYDVASLLYDIMVQIPNEQKEELLEYYIEELGHYAPGEVTGFRELYYPIVLVRLLQMMGTLGLRGLHGLEHRFSTPIIPGLQEILYLFKNGKLGEDYPELQRVINMAFYTYFEPLPF</sequence>
<evidence type="ECO:0000259" key="1">
    <source>
        <dbReference type="Pfam" id="PF01636"/>
    </source>
</evidence>
<dbReference type="EMBL" id="JAATLI010000001">
    <property type="protein sequence ID" value="NJC16643.1"/>
    <property type="molecule type" value="Genomic_DNA"/>
</dbReference>
<dbReference type="InterPro" id="IPR002575">
    <property type="entry name" value="Aminoglycoside_PTrfase"/>
</dbReference>
<dbReference type="RefSeq" id="WP_147344469.1">
    <property type="nucleotide sequence ID" value="NZ_BMPA01000001.1"/>
</dbReference>
<evidence type="ECO:0000313" key="3">
    <source>
        <dbReference type="EMBL" id="WOF12871.1"/>
    </source>
</evidence>
<dbReference type="InterPro" id="IPR011009">
    <property type="entry name" value="Kinase-like_dom_sf"/>
</dbReference>
<dbReference type="EMBL" id="CP043839">
    <property type="protein sequence ID" value="WOF12871.1"/>
    <property type="molecule type" value="Genomic_DNA"/>
</dbReference>
<dbReference type="Proteomes" id="UP001302374">
    <property type="component" value="Chromosome"/>
</dbReference>
<reference evidence="2 4" key="2">
    <citation type="submission" date="2020-03" db="EMBL/GenBank/DDBJ databases">
        <title>Genomic Encyclopedia of Type Strains, Phase IV (KMG-IV): sequencing the most valuable type-strain genomes for metagenomic binning, comparative biology and taxonomic classification.</title>
        <authorList>
            <person name="Goeker M."/>
        </authorList>
    </citation>
    <scope>NUCLEOTIDE SEQUENCE [LARGE SCALE GENOMIC DNA]</scope>
    <source>
        <strain evidence="2 4">DSM 105722</strain>
    </source>
</reference>
<organism evidence="2 4">
    <name type="scientific">Butyricimonas paravirosa</name>
    <dbReference type="NCBI Taxonomy" id="1472417"/>
    <lineage>
        <taxon>Bacteria</taxon>
        <taxon>Pseudomonadati</taxon>
        <taxon>Bacteroidota</taxon>
        <taxon>Bacteroidia</taxon>
        <taxon>Bacteroidales</taxon>
        <taxon>Odoribacteraceae</taxon>
        <taxon>Butyricimonas</taxon>
    </lineage>
</organism>
<gene>
    <name evidence="3" type="ORF">F1644_11655</name>
    <name evidence="2" type="ORF">GGR15_000245</name>
</gene>
<reference evidence="3 5" key="1">
    <citation type="submission" date="2019-09" db="EMBL/GenBank/DDBJ databases">
        <title>Butyricimonas paravirosa DSM 105722 (=214-4 = JCM 18677 = CCUG 65563).</title>
        <authorList>
            <person name="Le Roy T."/>
            <person name="Cani P.D."/>
        </authorList>
    </citation>
    <scope>NUCLEOTIDE SEQUENCE [LARGE SCALE GENOMIC DNA]</scope>
    <source>
        <strain evidence="3 5">DSM 105722</strain>
    </source>
</reference>
<evidence type="ECO:0000313" key="5">
    <source>
        <dbReference type="Proteomes" id="UP001302374"/>
    </source>
</evidence>
<keyword evidence="5" id="KW-1185">Reference proteome</keyword>
<name>A0A7X5Y9Z9_9BACT</name>